<proteinExistence type="predicted"/>
<comment type="caution">
    <text evidence="2">The sequence shown here is derived from an EMBL/GenBank/DDBJ whole genome shotgun (WGS) entry which is preliminary data.</text>
</comment>
<evidence type="ECO:0000313" key="2">
    <source>
        <dbReference type="EMBL" id="MCU9594998.1"/>
    </source>
</evidence>
<evidence type="ECO:0000313" key="3">
    <source>
        <dbReference type="Proteomes" id="UP001208656"/>
    </source>
</evidence>
<gene>
    <name evidence="2" type="ORF">OEV82_11160</name>
</gene>
<keyword evidence="3" id="KW-1185">Reference proteome</keyword>
<dbReference type="EMBL" id="JAOUSE010000035">
    <property type="protein sequence ID" value="MCU9594998.1"/>
    <property type="molecule type" value="Genomic_DNA"/>
</dbReference>
<keyword evidence="1" id="KW-0812">Transmembrane</keyword>
<dbReference type="Proteomes" id="UP001208656">
    <property type="component" value="Unassembled WGS sequence"/>
</dbReference>
<evidence type="ECO:0000256" key="1">
    <source>
        <dbReference type="SAM" id="Phobius"/>
    </source>
</evidence>
<organism evidence="2 3">
    <name type="scientific">Pallidibacillus thermolactis</name>
    <dbReference type="NCBI Taxonomy" id="251051"/>
    <lineage>
        <taxon>Bacteria</taxon>
        <taxon>Bacillati</taxon>
        <taxon>Bacillota</taxon>
        <taxon>Bacilli</taxon>
        <taxon>Bacillales</taxon>
        <taxon>Bacillaceae</taxon>
        <taxon>Pallidibacillus</taxon>
    </lineage>
</organism>
<feature type="transmembrane region" description="Helical" evidence="1">
    <location>
        <begin position="83"/>
        <end position="103"/>
    </location>
</feature>
<accession>A0ABT2WH34</accession>
<dbReference type="RefSeq" id="WP_263061924.1">
    <property type="nucleotide sequence ID" value="NZ_JAOUSE010000035.1"/>
</dbReference>
<keyword evidence="1" id="KW-1133">Transmembrane helix</keyword>
<sequence>MTKPIICFACKKEIKDKDELVTVNHYFQVTSLHHDCYNKDERGVMAILFPNHRLNGWTGNISFIFMVIIGIALFFMIDHSIRYIPLFFIILECYYHLVSYICFERYLSNVHNDEG</sequence>
<protein>
    <recommendedName>
        <fullName evidence="4">DUF2628 domain-containing protein</fullName>
    </recommendedName>
</protein>
<feature type="transmembrane region" description="Helical" evidence="1">
    <location>
        <begin position="57"/>
        <end position="77"/>
    </location>
</feature>
<evidence type="ECO:0008006" key="4">
    <source>
        <dbReference type="Google" id="ProtNLM"/>
    </source>
</evidence>
<name>A0ABT2WH34_9BACI</name>
<keyword evidence="1" id="KW-0472">Membrane</keyword>
<reference evidence="2 3" key="1">
    <citation type="submission" date="2022-10" db="EMBL/GenBank/DDBJ databases">
        <title>Description of Fervidibacillus gen. nov. in the family Fervidibacillaceae fam. nov. with two species, Fervidibacillus albus sp. nov., and Fervidibacillus halotolerans sp. nov., isolated from tidal flat sediments.</title>
        <authorList>
            <person name="Kwon K.K."/>
            <person name="Yang S.-H."/>
        </authorList>
    </citation>
    <scope>NUCLEOTIDE SEQUENCE [LARGE SCALE GENOMIC DNA]</scope>
    <source>
        <strain evidence="2 3">DSM 23332</strain>
    </source>
</reference>